<organism evidence="1 2">
    <name type="scientific">Enterobacter chengduensis</name>
    <dbReference type="NCBI Taxonomy" id="2494701"/>
    <lineage>
        <taxon>Bacteria</taxon>
        <taxon>Pseudomonadati</taxon>
        <taxon>Pseudomonadota</taxon>
        <taxon>Gammaproteobacteria</taxon>
        <taxon>Enterobacterales</taxon>
        <taxon>Enterobacteriaceae</taxon>
        <taxon>Enterobacter</taxon>
        <taxon>Enterobacter cloacae complex</taxon>
    </lineage>
</organism>
<dbReference type="Proteomes" id="UP000033354">
    <property type="component" value="Unassembled WGS sequence"/>
</dbReference>
<sequence>MNFYHKGELISQTPFPIDRIDYSIDVKLIIFLFEKGRNTRGISNLYKRVHDDALYPLVYINKNLFNNTRIFDPEVLRKRSSGSSLPQMIGKVSIFSQNSNLEFNSDRTSFVENKLTKNLMFNLKKLNEAIQVKGSELKNKLKAGSTSSLTGKAYPIEGAKNIKNKPASILIDRKKKVSFFVPSEQIDLSEYIYVLKDSYGNEIDKENISISVNGSDYTNWILETIEEPCELQVVFRYEDSITGLVSADVNLTFERKSSNITGSKEESSLFTIQSASGYTVQIGTVSSIIYAIDKLYSLREKEGFLPLIACSIRSIFEISQDKLFRTHRFLFPTFKNQLYNDEAKREMRDKLLGNIVHIILLVKKNSNLSTKIAERLDISYSTFMNSLNIEEFKAAVKHSHVGAHQSTKFLSKPKIEACADSCGLFAVICDVLINMKKDDLNSIGIMKVTTDDLNNCFKSLS</sequence>
<evidence type="ECO:0008006" key="3">
    <source>
        <dbReference type="Google" id="ProtNLM"/>
    </source>
</evidence>
<evidence type="ECO:0000313" key="1">
    <source>
        <dbReference type="EMBL" id="KJX36903.1"/>
    </source>
</evidence>
<dbReference type="AlphaFoldDB" id="A0AAW3HIJ4"/>
<accession>A0AAW3HIJ4</accession>
<evidence type="ECO:0000313" key="2">
    <source>
        <dbReference type="Proteomes" id="UP000033354"/>
    </source>
</evidence>
<comment type="caution">
    <text evidence="1">The sequence shown here is derived from an EMBL/GenBank/DDBJ whole genome shotgun (WGS) entry which is preliminary data.</text>
</comment>
<keyword evidence="2" id="KW-1185">Reference proteome</keyword>
<proteinExistence type="predicted"/>
<protein>
    <recommendedName>
        <fullName evidence="3">HTH araC/xylS-type domain-containing protein</fullName>
    </recommendedName>
</protein>
<gene>
    <name evidence="1" type="ORF">SG71_08980</name>
</gene>
<name>A0AAW3HIJ4_9ENTR</name>
<reference evidence="1 2" key="1">
    <citation type="submission" date="2015-02" db="EMBL/GenBank/DDBJ databases">
        <authorList>
            <person name="Adams M."/>
            <person name="Sutton G."/>
            <person name="Nelson K."/>
            <person name="Bonomo R."/>
            <person name="McCorrison J."/>
            <person name="Sanka R."/>
            <person name="Brinkac L."/>
            <person name="Nierman W."/>
        </authorList>
    </citation>
    <scope>NUCLEOTIDE SEQUENCE [LARGE SCALE GENOMIC DNA]</scope>
    <source>
        <strain evidence="1 2">CIDEIMsCOL9</strain>
    </source>
</reference>
<dbReference type="EMBL" id="JZKT01000012">
    <property type="protein sequence ID" value="KJX36903.1"/>
    <property type="molecule type" value="Genomic_DNA"/>
</dbReference>